<keyword evidence="2" id="KW-1185">Reference proteome</keyword>
<dbReference type="EMBL" id="MCGN01000001">
    <property type="protein sequence ID" value="ORZ03764.1"/>
    <property type="molecule type" value="Genomic_DNA"/>
</dbReference>
<dbReference type="AlphaFoldDB" id="A0A1X2HWA4"/>
<proteinExistence type="predicted"/>
<evidence type="ECO:0000313" key="1">
    <source>
        <dbReference type="EMBL" id="ORZ03764.1"/>
    </source>
</evidence>
<evidence type="ECO:0008006" key="3">
    <source>
        <dbReference type="Google" id="ProtNLM"/>
    </source>
</evidence>
<protein>
    <recommendedName>
        <fullName evidence="3">Armadillo-type protein</fullName>
    </recommendedName>
</protein>
<name>A0A1X2HWA4_SYNRA</name>
<gene>
    <name evidence="1" type="ORF">BCR43DRAFT_62358</name>
</gene>
<evidence type="ECO:0000313" key="2">
    <source>
        <dbReference type="Proteomes" id="UP000242180"/>
    </source>
</evidence>
<comment type="caution">
    <text evidence="1">The sequence shown here is derived from an EMBL/GenBank/DDBJ whole genome shotgun (WGS) entry which is preliminary data.</text>
</comment>
<organism evidence="1 2">
    <name type="scientific">Syncephalastrum racemosum</name>
    <name type="common">Filamentous fungus</name>
    <dbReference type="NCBI Taxonomy" id="13706"/>
    <lineage>
        <taxon>Eukaryota</taxon>
        <taxon>Fungi</taxon>
        <taxon>Fungi incertae sedis</taxon>
        <taxon>Mucoromycota</taxon>
        <taxon>Mucoromycotina</taxon>
        <taxon>Mucoromycetes</taxon>
        <taxon>Mucorales</taxon>
        <taxon>Syncephalastraceae</taxon>
        <taxon>Syncephalastrum</taxon>
    </lineage>
</organism>
<dbReference type="Proteomes" id="UP000242180">
    <property type="component" value="Unassembled WGS sequence"/>
</dbReference>
<reference evidence="1 2" key="1">
    <citation type="submission" date="2016-07" db="EMBL/GenBank/DDBJ databases">
        <title>Pervasive Adenine N6-methylation of Active Genes in Fungi.</title>
        <authorList>
            <consortium name="DOE Joint Genome Institute"/>
            <person name="Mondo S.J."/>
            <person name="Dannebaum R.O."/>
            <person name="Kuo R.C."/>
            <person name="Labutti K."/>
            <person name="Haridas S."/>
            <person name="Kuo A."/>
            <person name="Salamov A."/>
            <person name="Ahrendt S.R."/>
            <person name="Lipzen A."/>
            <person name="Sullivan W."/>
            <person name="Andreopoulos W.B."/>
            <person name="Clum A."/>
            <person name="Lindquist E."/>
            <person name="Daum C."/>
            <person name="Ramamoorthy G.K."/>
            <person name="Gryganskyi A."/>
            <person name="Culley D."/>
            <person name="Magnuson J.K."/>
            <person name="James T.Y."/>
            <person name="O'Malley M.A."/>
            <person name="Stajich J.E."/>
            <person name="Spatafora J.W."/>
            <person name="Visel A."/>
            <person name="Grigoriev I.V."/>
        </authorList>
    </citation>
    <scope>NUCLEOTIDE SEQUENCE [LARGE SCALE GENOMIC DNA]</scope>
    <source>
        <strain evidence="1 2">NRRL 2496</strain>
    </source>
</reference>
<accession>A0A1X2HWA4</accession>
<dbReference type="OrthoDB" id="5396786at2759"/>
<sequence length="384" mass="44543">MSVFNTTGTGLLHPIEPDFLRKRVSEREIERLTNAIVDKYELVIQTILANIRAHDHCRGTPRPTPESDQLDAYLVDLLLEGLDFEDKVQLIILSELHQMLVATDPPEAAPVKGYLARLMVAQEGWTLLARVDAYLPSHNDEVREKAAHIFERIAELSKPAEVWLLALEQIPMMNWREAYPDVNKCACLTLRLSQWFKIFGKALERNQGREPIQDILYIVRHLDKALYWVKKITMEKMSQAPKEEQQAWSSMVFIMTNTVLDFVTFCSSQSEGFRDKTPEKIVQQNYQQYWRNITDYKASLWFLAAHLVTFVCDRVILNLDLRLCAIYALLYPSKYKSMLTDEELEEVLNIFRKGTEDHRALLVNRITQLVQTLGVTFDVVARIR</sequence>
<dbReference type="InParanoid" id="A0A1X2HWA4"/>